<dbReference type="CDD" id="cd08916">
    <property type="entry name" value="TrHb3_P"/>
    <property type="match status" value="1"/>
</dbReference>
<gene>
    <name evidence="5" type="ORF">SAMN05421508_107202</name>
</gene>
<evidence type="ECO:0000313" key="5">
    <source>
        <dbReference type="EMBL" id="SOD98118.1"/>
    </source>
</evidence>
<evidence type="ECO:0000256" key="3">
    <source>
        <dbReference type="ARBA" id="ARBA00022723"/>
    </source>
</evidence>
<keyword evidence="4" id="KW-0408">Iron</keyword>
<sequence>MRRDQVTEEGIVALVDGFYDKVRADATLGPIFEEAIAGDWGPHLAKMYDFWSSIMLTTGRYKGRPLPAHVRLPIEPQHFGRWLELFTETTDELFEPDVAHAFQVKAHQIANSFLTALETVKQFPSMAR</sequence>
<proteinExistence type="predicted"/>
<dbReference type="InterPro" id="IPR009050">
    <property type="entry name" value="Globin-like_sf"/>
</dbReference>
<dbReference type="GO" id="GO:0046872">
    <property type="term" value="F:metal ion binding"/>
    <property type="evidence" value="ECO:0007669"/>
    <property type="project" value="UniProtKB-KW"/>
</dbReference>
<evidence type="ECO:0000256" key="1">
    <source>
        <dbReference type="ARBA" id="ARBA00022448"/>
    </source>
</evidence>
<dbReference type="GO" id="GO:0019825">
    <property type="term" value="F:oxygen binding"/>
    <property type="evidence" value="ECO:0007669"/>
    <property type="project" value="InterPro"/>
</dbReference>
<keyword evidence="3" id="KW-0479">Metal-binding</keyword>
<dbReference type="RefSeq" id="WP_097280299.1">
    <property type="nucleotide sequence ID" value="NZ_OCNJ01000007.1"/>
</dbReference>
<dbReference type="OrthoDB" id="25954at2"/>
<evidence type="ECO:0000313" key="6">
    <source>
        <dbReference type="Proteomes" id="UP000219621"/>
    </source>
</evidence>
<evidence type="ECO:0000256" key="4">
    <source>
        <dbReference type="ARBA" id="ARBA00023004"/>
    </source>
</evidence>
<name>A0A286GRG7_9PROT</name>
<dbReference type="Pfam" id="PF01152">
    <property type="entry name" value="Bac_globin"/>
    <property type="match status" value="1"/>
</dbReference>
<dbReference type="InterPro" id="IPR001486">
    <property type="entry name" value="Hemoglobin_trunc"/>
</dbReference>
<protein>
    <submittedName>
        <fullName evidence="5">Hemoglobin</fullName>
    </submittedName>
</protein>
<keyword evidence="6" id="KW-1185">Reference proteome</keyword>
<dbReference type="AlphaFoldDB" id="A0A286GRG7"/>
<organism evidence="5 6">
    <name type="scientific">Caenispirillum bisanense</name>
    <dbReference type="NCBI Taxonomy" id="414052"/>
    <lineage>
        <taxon>Bacteria</taxon>
        <taxon>Pseudomonadati</taxon>
        <taxon>Pseudomonadota</taxon>
        <taxon>Alphaproteobacteria</taxon>
        <taxon>Rhodospirillales</taxon>
        <taxon>Novispirillaceae</taxon>
        <taxon>Caenispirillum</taxon>
    </lineage>
</organism>
<keyword evidence="2" id="KW-0349">Heme</keyword>
<dbReference type="SUPFAM" id="SSF46458">
    <property type="entry name" value="Globin-like"/>
    <property type="match status" value="1"/>
</dbReference>
<reference evidence="5 6" key="1">
    <citation type="submission" date="2017-09" db="EMBL/GenBank/DDBJ databases">
        <authorList>
            <person name="Ehlers B."/>
            <person name="Leendertz F.H."/>
        </authorList>
    </citation>
    <scope>NUCLEOTIDE SEQUENCE [LARGE SCALE GENOMIC DNA]</scope>
    <source>
        <strain evidence="5 6">USBA 140</strain>
    </source>
</reference>
<accession>A0A286GRG7</accession>
<dbReference type="Proteomes" id="UP000219621">
    <property type="component" value="Unassembled WGS sequence"/>
</dbReference>
<dbReference type="EMBL" id="OCNJ01000007">
    <property type="protein sequence ID" value="SOD98118.1"/>
    <property type="molecule type" value="Genomic_DNA"/>
</dbReference>
<evidence type="ECO:0000256" key="2">
    <source>
        <dbReference type="ARBA" id="ARBA00022617"/>
    </source>
</evidence>
<dbReference type="GO" id="GO:0020037">
    <property type="term" value="F:heme binding"/>
    <property type="evidence" value="ECO:0007669"/>
    <property type="project" value="InterPro"/>
</dbReference>
<dbReference type="Gene3D" id="1.10.490.10">
    <property type="entry name" value="Globins"/>
    <property type="match status" value="1"/>
</dbReference>
<dbReference type="InterPro" id="IPR012292">
    <property type="entry name" value="Globin/Proto"/>
</dbReference>
<keyword evidence="1" id="KW-0813">Transport</keyword>